<dbReference type="AlphaFoldDB" id="A0A9X1M8T2"/>
<name>A0A9X1M8T2_9MICC</name>
<evidence type="ECO:0000313" key="2">
    <source>
        <dbReference type="EMBL" id="UON92317.1"/>
    </source>
</evidence>
<dbReference type="Proteomes" id="UP000829758">
    <property type="component" value="Chromosome"/>
</dbReference>
<gene>
    <name evidence="1" type="ORF">LJ755_12280</name>
    <name evidence="2" type="ORF">MUK71_01270</name>
</gene>
<accession>A0A9X1M8T2</accession>
<proteinExistence type="predicted"/>
<protein>
    <submittedName>
        <fullName evidence="1">Uncharacterized protein</fullName>
    </submittedName>
</protein>
<organism evidence="1 4">
    <name type="scientific">Arthrobacter zhangbolii</name>
    <dbReference type="NCBI Taxonomy" id="2886936"/>
    <lineage>
        <taxon>Bacteria</taxon>
        <taxon>Bacillati</taxon>
        <taxon>Actinomycetota</taxon>
        <taxon>Actinomycetes</taxon>
        <taxon>Micrococcales</taxon>
        <taxon>Micrococcaceae</taxon>
        <taxon>Arthrobacter</taxon>
    </lineage>
</organism>
<sequence length="224" mass="25293">MSTLFAGSVDSAYRRSITPSMAGIGVESRSSFEVVMDSVAKLLADPRARLSSPRTINVLSGQIARAEKIVNTTDPRFSLIDVWEALLLVAETPDHNQSVAARRLLVVALAKMLCSPVEMPLRQRQRYWEYLKAYLAVLGQTPGYEEALTRIDQRFARWMDVLRSAVWNGRIQPVTGPPENASHRKYLSTTEGLDRGRCMSRATNDEAQYFGNTSDHWRRHTSHR</sequence>
<reference evidence="1" key="1">
    <citation type="submission" date="2021-10" db="EMBL/GenBank/DDBJ databases">
        <title>Novel species in genus Arthrobacter.</title>
        <authorList>
            <person name="Liu Y."/>
        </authorList>
    </citation>
    <scope>NUCLEOTIDE SEQUENCE</scope>
    <source>
        <strain evidence="3">zg-Y462</strain>
        <strain evidence="1">Zg-Y462</strain>
    </source>
</reference>
<evidence type="ECO:0000313" key="3">
    <source>
        <dbReference type="Proteomes" id="UP000829758"/>
    </source>
</evidence>
<evidence type="ECO:0000313" key="1">
    <source>
        <dbReference type="EMBL" id="MCC3273504.1"/>
    </source>
</evidence>
<dbReference type="Proteomes" id="UP001155145">
    <property type="component" value="Unassembled WGS sequence"/>
</dbReference>
<keyword evidence="3" id="KW-1185">Reference proteome</keyword>
<evidence type="ECO:0000313" key="4">
    <source>
        <dbReference type="Proteomes" id="UP001155145"/>
    </source>
</evidence>
<dbReference type="EMBL" id="JAJFZT010000008">
    <property type="protein sequence ID" value="MCC3273504.1"/>
    <property type="molecule type" value="Genomic_DNA"/>
</dbReference>
<dbReference type="EMBL" id="CP094984">
    <property type="protein sequence ID" value="UON92317.1"/>
    <property type="molecule type" value="Genomic_DNA"/>
</dbReference>
<dbReference type="RefSeq" id="WP_227929262.1">
    <property type="nucleotide sequence ID" value="NZ_CP094984.1"/>
</dbReference>